<keyword evidence="3" id="KW-1185">Reference proteome</keyword>
<dbReference type="Pfam" id="PF12697">
    <property type="entry name" value="Abhydrolase_6"/>
    <property type="match status" value="1"/>
</dbReference>
<dbReference type="EMBL" id="JAUKWQ010000005">
    <property type="protein sequence ID" value="MDO1583771.1"/>
    <property type="molecule type" value="Genomic_DNA"/>
</dbReference>
<gene>
    <name evidence="2" type="ORF">Q2T52_16925</name>
</gene>
<dbReference type="RefSeq" id="WP_302077969.1">
    <property type="nucleotide sequence ID" value="NZ_JAUKWQ010000005.1"/>
</dbReference>
<evidence type="ECO:0000313" key="3">
    <source>
        <dbReference type="Proteomes" id="UP001169006"/>
    </source>
</evidence>
<dbReference type="GO" id="GO:0016787">
    <property type="term" value="F:hydrolase activity"/>
    <property type="evidence" value="ECO:0007669"/>
    <property type="project" value="UniProtKB-KW"/>
</dbReference>
<dbReference type="InterPro" id="IPR000073">
    <property type="entry name" value="AB_hydrolase_1"/>
</dbReference>
<proteinExistence type="predicted"/>
<comment type="caution">
    <text evidence="2">The sequence shown here is derived from an EMBL/GenBank/DDBJ whole genome shotgun (WGS) entry which is preliminary data.</text>
</comment>
<dbReference type="PANTHER" id="PTHR37017">
    <property type="entry name" value="AB HYDROLASE-1 DOMAIN-CONTAINING PROTEIN-RELATED"/>
    <property type="match status" value="1"/>
</dbReference>
<sequence length="233" mass="24594">MTSSQTSTTVVLVHGAWADGSSWQRVVPLLLEAGVTVRAVQNPTTSLADDVAATQRVLKTIEGPVVLVGHSWGGAVIAEAGNDPKVKALVFVAALPPGTGQSVGDLVGSHPTPPGLSKITDDGNGFLWLSEEGWNDYVGQDLPKNETTLLYTLQPPLPVTTFGDKISKAATETRPNWYIVSTEDCIVSVELQYELAKGIKAKTTELAASHLSLLSKPREVADVILDAVKTVSA</sequence>
<reference evidence="2" key="1">
    <citation type="journal article" date="2015" name="Int. J. Syst. Evol. Microbiol.">
        <title>Rhizobium oryzicola sp. nov., potential plant-growth-promoting endophytic bacteria isolated from rice roots.</title>
        <authorList>
            <person name="Zhang X.X."/>
            <person name="Gao J.S."/>
            <person name="Cao Y.H."/>
            <person name="Sheirdil R.A."/>
            <person name="Wang X.C."/>
            <person name="Zhang L."/>
        </authorList>
    </citation>
    <scope>NUCLEOTIDE SEQUENCE</scope>
    <source>
        <strain evidence="2">05753</strain>
    </source>
</reference>
<evidence type="ECO:0000259" key="1">
    <source>
        <dbReference type="Pfam" id="PF12697"/>
    </source>
</evidence>
<dbReference type="Proteomes" id="UP001169006">
    <property type="component" value="Unassembled WGS sequence"/>
</dbReference>
<dbReference type="Gene3D" id="3.40.50.1820">
    <property type="entry name" value="alpha/beta hydrolase"/>
    <property type="match status" value="1"/>
</dbReference>
<dbReference type="SUPFAM" id="SSF53474">
    <property type="entry name" value="alpha/beta-Hydrolases"/>
    <property type="match status" value="1"/>
</dbReference>
<feature type="domain" description="AB hydrolase-1" evidence="1">
    <location>
        <begin position="10"/>
        <end position="223"/>
    </location>
</feature>
<protein>
    <submittedName>
        <fullName evidence="2">Alpha/beta hydrolase</fullName>
    </submittedName>
</protein>
<dbReference type="InterPro" id="IPR052897">
    <property type="entry name" value="Sec-Metab_Biosynth_Hydrolase"/>
</dbReference>
<reference evidence="2" key="2">
    <citation type="submission" date="2023-07" db="EMBL/GenBank/DDBJ databases">
        <authorList>
            <person name="Sun H."/>
        </authorList>
    </citation>
    <scope>NUCLEOTIDE SEQUENCE</scope>
    <source>
        <strain evidence="2">05753</strain>
    </source>
</reference>
<name>A0ABT8SZG6_9HYPH</name>
<evidence type="ECO:0000313" key="2">
    <source>
        <dbReference type="EMBL" id="MDO1583771.1"/>
    </source>
</evidence>
<organism evidence="2 3">
    <name type="scientific">Rhizobium oryzicola</name>
    <dbReference type="NCBI Taxonomy" id="1232668"/>
    <lineage>
        <taxon>Bacteria</taxon>
        <taxon>Pseudomonadati</taxon>
        <taxon>Pseudomonadota</taxon>
        <taxon>Alphaproteobacteria</taxon>
        <taxon>Hyphomicrobiales</taxon>
        <taxon>Rhizobiaceae</taxon>
        <taxon>Rhizobium/Agrobacterium group</taxon>
        <taxon>Rhizobium</taxon>
    </lineage>
</organism>
<dbReference type="InterPro" id="IPR029058">
    <property type="entry name" value="AB_hydrolase_fold"/>
</dbReference>
<dbReference type="PANTHER" id="PTHR37017:SF11">
    <property type="entry name" value="ESTERASE_LIPASE_THIOESTERASE DOMAIN-CONTAINING PROTEIN"/>
    <property type="match status" value="1"/>
</dbReference>
<accession>A0ABT8SZG6</accession>
<keyword evidence="2" id="KW-0378">Hydrolase</keyword>